<dbReference type="OrthoDB" id="3823775at2"/>
<proteinExistence type="predicted"/>
<evidence type="ECO:0000313" key="2">
    <source>
        <dbReference type="EMBL" id="THV35678.1"/>
    </source>
</evidence>
<reference evidence="2 3" key="2">
    <citation type="submission" date="2019-05" db="EMBL/GenBank/DDBJ databases">
        <title>Glycomyces buryatensis sp. nov.</title>
        <authorList>
            <person name="Nikitina E."/>
        </authorList>
    </citation>
    <scope>NUCLEOTIDE SEQUENCE [LARGE SCALE GENOMIC DNA]</scope>
    <source>
        <strain evidence="2 3">18</strain>
    </source>
</reference>
<accession>A0A4S8PVY0</accession>
<dbReference type="RefSeq" id="WP_136536835.1">
    <property type="nucleotide sequence ID" value="NZ_STGY01000073.1"/>
</dbReference>
<evidence type="ECO:0000313" key="3">
    <source>
        <dbReference type="Proteomes" id="UP000308760"/>
    </source>
</evidence>
<keyword evidence="1" id="KW-0812">Transmembrane</keyword>
<dbReference type="Proteomes" id="UP000308760">
    <property type="component" value="Unassembled WGS sequence"/>
</dbReference>
<evidence type="ECO:0000256" key="1">
    <source>
        <dbReference type="SAM" id="Phobius"/>
    </source>
</evidence>
<protein>
    <submittedName>
        <fullName evidence="2">Uncharacterized protein</fullName>
    </submittedName>
</protein>
<gene>
    <name evidence="2" type="ORF">FAB82_22650</name>
</gene>
<reference evidence="3" key="1">
    <citation type="submission" date="2019-04" db="EMBL/GenBank/DDBJ databases">
        <title>Nocardioides xinjiangensis sp. nov.</title>
        <authorList>
            <person name="Liu S."/>
        </authorList>
    </citation>
    <scope>NUCLEOTIDE SEQUENCE [LARGE SCALE GENOMIC DNA]</scope>
    <source>
        <strain evidence="3">18</strain>
    </source>
</reference>
<name>A0A4S8PVY0_9ACTN</name>
<keyword evidence="1" id="KW-1133">Transmembrane helix</keyword>
<sequence>MSAQTEPGKPWPDEGGATVYIVGLTLALFAVAALVFDAGLGITTKATARGVAAEAARTGAAEIDLAHWRATGETRLDPAAAKSAALDYLTDSGHSGSASATPEAVTVTIETTWDPILLDVIGQGTWNVTATQTAEPSSGTLVEAPL</sequence>
<organism evidence="2 3">
    <name type="scientific">Glycomyces buryatensis</name>
    <dbReference type="NCBI Taxonomy" id="2570927"/>
    <lineage>
        <taxon>Bacteria</taxon>
        <taxon>Bacillati</taxon>
        <taxon>Actinomycetota</taxon>
        <taxon>Actinomycetes</taxon>
        <taxon>Glycomycetales</taxon>
        <taxon>Glycomycetaceae</taxon>
        <taxon>Glycomyces</taxon>
    </lineage>
</organism>
<comment type="caution">
    <text evidence="2">The sequence shown here is derived from an EMBL/GenBank/DDBJ whole genome shotgun (WGS) entry which is preliminary data.</text>
</comment>
<keyword evidence="3" id="KW-1185">Reference proteome</keyword>
<dbReference type="EMBL" id="STGY01000073">
    <property type="protein sequence ID" value="THV35678.1"/>
    <property type="molecule type" value="Genomic_DNA"/>
</dbReference>
<dbReference type="AlphaFoldDB" id="A0A4S8PVY0"/>
<keyword evidence="1" id="KW-0472">Membrane</keyword>
<feature type="transmembrane region" description="Helical" evidence="1">
    <location>
        <begin position="20"/>
        <end position="40"/>
    </location>
</feature>